<feature type="transmembrane region" description="Helical" evidence="9">
    <location>
        <begin position="292"/>
        <end position="312"/>
    </location>
</feature>
<feature type="transmembrane region" description="Helical" evidence="9">
    <location>
        <begin position="154"/>
        <end position="173"/>
    </location>
</feature>
<keyword evidence="11" id="KW-1185">Reference proteome</keyword>
<comment type="caution">
    <text evidence="10">The sequence shown here is derived from an EMBL/GenBank/DDBJ whole genome shotgun (WGS) entry which is preliminary data.</text>
</comment>
<evidence type="ECO:0000256" key="4">
    <source>
        <dbReference type="ARBA" id="ARBA00022475"/>
    </source>
</evidence>
<evidence type="ECO:0000256" key="1">
    <source>
        <dbReference type="ARBA" id="ARBA00004651"/>
    </source>
</evidence>
<dbReference type="InterPro" id="IPR000060">
    <property type="entry name" value="BCCT_transptr"/>
</dbReference>
<feature type="transmembrane region" description="Helical" evidence="9">
    <location>
        <begin position="205"/>
        <end position="223"/>
    </location>
</feature>
<evidence type="ECO:0000256" key="6">
    <source>
        <dbReference type="ARBA" id="ARBA00022989"/>
    </source>
</evidence>
<evidence type="ECO:0000313" key="11">
    <source>
        <dbReference type="Proteomes" id="UP000266886"/>
    </source>
</evidence>
<dbReference type="Pfam" id="PF02028">
    <property type="entry name" value="BCCT"/>
    <property type="match status" value="1"/>
</dbReference>
<organism evidence="10 11">
    <name type="scientific">Corynebacterium gottingense</name>
    <dbReference type="NCBI Taxonomy" id="2041036"/>
    <lineage>
        <taxon>Bacteria</taxon>
        <taxon>Bacillati</taxon>
        <taxon>Actinomycetota</taxon>
        <taxon>Actinomycetes</taxon>
        <taxon>Mycobacteriales</taxon>
        <taxon>Corynebacteriaceae</taxon>
        <taxon>Corynebacterium</taxon>
    </lineage>
</organism>
<feature type="transmembrane region" description="Helical" evidence="9">
    <location>
        <begin position="72"/>
        <end position="93"/>
    </location>
</feature>
<dbReference type="PANTHER" id="PTHR30047">
    <property type="entry name" value="HIGH-AFFINITY CHOLINE TRANSPORT PROTEIN-RELATED"/>
    <property type="match status" value="1"/>
</dbReference>
<comment type="subcellular location">
    <subcellularLocation>
        <location evidence="1">Cell membrane</location>
        <topology evidence="1">Multi-pass membrane protein</topology>
    </subcellularLocation>
</comment>
<dbReference type="PANTHER" id="PTHR30047:SF7">
    <property type="entry name" value="HIGH-AFFINITY CHOLINE TRANSPORT PROTEIN"/>
    <property type="match status" value="1"/>
</dbReference>
<dbReference type="PROSITE" id="PS01303">
    <property type="entry name" value="BCCT"/>
    <property type="match status" value="1"/>
</dbReference>
<keyword evidence="3" id="KW-0813">Transport</keyword>
<feature type="transmembrane region" description="Helical" evidence="9">
    <location>
        <begin position="324"/>
        <end position="346"/>
    </location>
</feature>
<keyword evidence="7 9" id="KW-0472">Membrane</keyword>
<accession>A0ABX9UM95</accession>
<evidence type="ECO:0000256" key="8">
    <source>
        <dbReference type="SAM" id="MobiDB-lite"/>
    </source>
</evidence>
<evidence type="ECO:0000256" key="2">
    <source>
        <dbReference type="ARBA" id="ARBA00005658"/>
    </source>
</evidence>
<gene>
    <name evidence="10" type="ORF">EAW56_02415</name>
</gene>
<name>A0ABX9UM95_9CORY</name>
<feature type="transmembrane region" description="Helical" evidence="9">
    <location>
        <begin position="382"/>
        <end position="400"/>
    </location>
</feature>
<dbReference type="InterPro" id="IPR018093">
    <property type="entry name" value="BCCT_CS"/>
</dbReference>
<dbReference type="EMBL" id="RDRE01000002">
    <property type="protein sequence ID" value="RMD20473.1"/>
    <property type="molecule type" value="Genomic_DNA"/>
</dbReference>
<feature type="transmembrane region" description="Helical" evidence="9">
    <location>
        <begin position="113"/>
        <end position="133"/>
    </location>
</feature>
<proteinExistence type="inferred from homology"/>
<feature type="region of interest" description="Disordered" evidence="8">
    <location>
        <begin position="1"/>
        <end position="36"/>
    </location>
</feature>
<feature type="compositionally biased region" description="Basic and acidic residues" evidence="8">
    <location>
        <begin position="1"/>
        <end position="19"/>
    </location>
</feature>
<sequence length="606" mass="65214">MSRRETGLDPHDPGAEPRTADPQIENNSTDPAPSAAGELVSLLQADSAGERGNYQDPEEQIERQADAEDAPVDWGIIVPIAVIVVAMVAWGLLAPENFSNFADAAFGWVINNLGWAFVLGGTAFVVFVLVIACSNFGTIRLGSADERPEFKTTSWIAMMFAAGMGIGLMFYGASEPLAMYRDGVPGHEPHEVGTAMSQTMFHWTLHPWAVYAIMGLAIAYSTFRLGRKQLLSSAFIPLIGQKAADGPLGKLIDGFAIFATIFGTACSLGLGAMQISSGLEASGFVHDPSNGLIIGIVAVLTLAFLLSAMSGVSKGIQWLSNTNMVIAALLAIFVFVFGPTVVQLNLLPTSVGTYLQNFFEMAGRTAESADGEAGDFLSSWTIFYWAWWISWSPFVGTFLARISRGRTIREFCLGVLLVPSGLSTVWFAIFGGTAIHMEQTGESIYADGSSEQQLFNLLHSLPGGVVMGVFALLLLATFFITSADSASTVMASMTQNGKSDAKPWIAAMWGLATAAVGLTLLISGGSDALNSLQSVTIVAATPFLLILIALMFAIVKDLSNDTIYLDKKEQERFSRQLAIERRMHRDQRELNARKAQVKRAFTGKRK</sequence>
<feature type="transmembrane region" description="Helical" evidence="9">
    <location>
        <begin position="504"/>
        <end position="523"/>
    </location>
</feature>
<evidence type="ECO:0000313" key="10">
    <source>
        <dbReference type="EMBL" id="RMD20473.1"/>
    </source>
</evidence>
<evidence type="ECO:0000256" key="5">
    <source>
        <dbReference type="ARBA" id="ARBA00022692"/>
    </source>
</evidence>
<keyword evidence="4" id="KW-1003">Cell membrane</keyword>
<feature type="transmembrane region" description="Helical" evidence="9">
    <location>
        <begin position="535"/>
        <end position="555"/>
    </location>
</feature>
<dbReference type="Gene3D" id="1.20.5.430">
    <property type="match status" value="1"/>
</dbReference>
<reference evidence="10 11" key="1">
    <citation type="submission" date="2018-10" db="EMBL/GenBank/DDBJ databases">
        <title>Whole genome sequence of Corynebacterium gottingense DSM 130494T.</title>
        <authorList>
            <person name="Bernier A.-M."/>
            <person name="Bernard K."/>
        </authorList>
    </citation>
    <scope>NUCLEOTIDE SEQUENCE [LARGE SCALE GENOMIC DNA]</scope>
    <source>
        <strain evidence="10 11">DSM 103494</strain>
    </source>
</reference>
<dbReference type="RefSeq" id="WP_122084881.1">
    <property type="nucleotide sequence ID" value="NZ_CBCRWO010000001.1"/>
</dbReference>
<keyword evidence="5 9" id="KW-0812">Transmembrane</keyword>
<feature type="transmembrane region" description="Helical" evidence="9">
    <location>
        <begin position="412"/>
        <end position="437"/>
    </location>
</feature>
<keyword evidence="6 9" id="KW-1133">Transmembrane helix</keyword>
<dbReference type="NCBIfam" id="TIGR00842">
    <property type="entry name" value="bcct"/>
    <property type="match status" value="1"/>
</dbReference>
<feature type="transmembrane region" description="Helical" evidence="9">
    <location>
        <begin position="457"/>
        <end position="483"/>
    </location>
</feature>
<comment type="similarity">
    <text evidence="2">Belongs to the BCCT transporter (TC 2.A.15) family.</text>
</comment>
<protein>
    <submittedName>
        <fullName evidence="10">BCCT family transporter</fullName>
    </submittedName>
</protein>
<evidence type="ECO:0000256" key="3">
    <source>
        <dbReference type="ARBA" id="ARBA00022448"/>
    </source>
</evidence>
<dbReference type="Proteomes" id="UP000266886">
    <property type="component" value="Unassembled WGS sequence"/>
</dbReference>
<evidence type="ECO:0000256" key="7">
    <source>
        <dbReference type="ARBA" id="ARBA00023136"/>
    </source>
</evidence>
<feature type="transmembrane region" description="Helical" evidence="9">
    <location>
        <begin position="251"/>
        <end position="272"/>
    </location>
</feature>
<evidence type="ECO:0000256" key="9">
    <source>
        <dbReference type="SAM" id="Phobius"/>
    </source>
</evidence>